<feature type="chain" id="PRO_5032417499" evidence="3">
    <location>
        <begin position="20"/>
        <end position="480"/>
    </location>
</feature>
<feature type="signal peptide" evidence="3">
    <location>
        <begin position="1"/>
        <end position="19"/>
    </location>
</feature>
<evidence type="ECO:0000256" key="2">
    <source>
        <dbReference type="ARBA" id="ARBA00022729"/>
    </source>
</evidence>
<protein>
    <submittedName>
        <fullName evidence="5">ABC transporter substrate-binding protein</fullName>
    </submittedName>
</protein>
<gene>
    <name evidence="5" type="ORF">IRI77_25510</name>
</gene>
<dbReference type="Pfam" id="PF13458">
    <property type="entry name" value="Peripla_BP_6"/>
    <property type="match status" value="1"/>
</dbReference>
<organism evidence="5 6">
    <name type="scientific">Paludibaculum fermentans</name>
    <dbReference type="NCBI Taxonomy" id="1473598"/>
    <lineage>
        <taxon>Bacteria</taxon>
        <taxon>Pseudomonadati</taxon>
        <taxon>Acidobacteriota</taxon>
        <taxon>Terriglobia</taxon>
        <taxon>Bryobacterales</taxon>
        <taxon>Bryobacteraceae</taxon>
        <taxon>Paludibaculum</taxon>
    </lineage>
</organism>
<dbReference type="RefSeq" id="WP_194447818.1">
    <property type="nucleotide sequence ID" value="NZ_CP063849.1"/>
</dbReference>
<evidence type="ECO:0000313" key="6">
    <source>
        <dbReference type="Proteomes" id="UP000593892"/>
    </source>
</evidence>
<dbReference type="SUPFAM" id="SSF53822">
    <property type="entry name" value="Periplasmic binding protein-like I"/>
    <property type="match status" value="1"/>
</dbReference>
<evidence type="ECO:0000313" key="5">
    <source>
        <dbReference type="EMBL" id="QOY86149.1"/>
    </source>
</evidence>
<evidence type="ECO:0000256" key="1">
    <source>
        <dbReference type="ARBA" id="ARBA00010062"/>
    </source>
</evidence>
<dbReference type="Proteomes" id="UP000593892">
    <property type="component" value="Chromosome"/>
</dbReference>
<dbReference type="PANTHER" id="PTHR30483">
    <property type="entry name" value="LEUCINE-SPECIFIC-BINDING PROTEIN"/>
    <property type="match status" value="1"/>
</dbReference>
<dbReference type="InterPro" id="IPR028082">
    <property type="entry name" value="Peripla_BP_I"/>
</dbReference>
<dbReference type="EMBL" id="CP063849">
    <property type="protein sequence ID" value="QOY86149.1"/>
    <property type="molecule type" value="Genomic_DNA"/>
</dbReference>
<dbReference type="InterPro" id="IPR028081">
    <property type="entry name" value="Leu-bd"/>
</dbReference>
<sequence>MKRLLLAMVCLFAAMGQEAKKAAPAADPETQEVLRRINGLTPYEVPDLKLRTEQNYAHTSTDVEPFGSVKPYKEHFLVQMEYTGPGRAAPEPVGLKSVRIGFIGPIESTVSIATGGKSHEEVLGKMMLKGAQLAVEQANAKGGYLKGKIPFELAVANDNGLWGSTGNEVVKMAYENPVWAILGTIDSANSHIAIRVALKAEVVMINTGDTDPTFIETNIPWVARNIGDDRQQGYLLVDYMIRKMGYKRIGIIRSSNRYGRFGVREIKDSSRRLGHPVAIEMAYKVGGDDFSLQLDRIQEMNVDAIVHWGDARESALILNQMRARGMKQPYFCSDRSVSPEFEKAAGANAEGVICGYPWDPDRKDPKLDEFRKAFKARFQVDAETYAAHAYDGMNMLIWAVQQGGLNRAKIRDLIATRSKPWPGVTGAIPLSAVMDDAGEVFLARFGQGRWKYESRESLQIPRGFVPVRDRTSRGLETASR</sequence>
<dbReference type="KEGG" id="pfer:IRI77_25510"/>
<name>A0A7S7NM82_PALFE</name>
<keyword evidence="2 3" id="KW-0732">Signal</keyword>
<keyword evidence="6" id="KW-1185">Reference proteome</keyword>
<dbReference type="Gene3D" id="3.40.50.2300">
    <property type="match status" value="2"/>
</dbReference>
<feature type="domain" description="Leucine-binding protein" evidence="4">
    <location>
        <begin position="122"/>
        <end position="427"/>
    </location>
</feature>
<proteinExistence type="inferred from homology"/>
<comment type="similarity">
    <text evidence="1">Belongs to the leucine-binding protein family.</text>
</comment>
<reference evidence="5 6" key="1">
    <citation type="submission" date="2020-10" db="EMBL/GenBank/DDBJ databases">
        <title>Complete genome sequence of Paludibaculum fermentans P105T, a facultatively anaerobic acidobacterium capable of dissimilatory Fe(III) reduction.</title>
        <authorList>
            <person name="Dedysh S.N."/>
            <person name="Beletsky A.V."/>
            <person name="Kulichevskaya I.S."/>
            <person name="Mardanov A.V."/>
            <person name="Ravin N.V."/>
        </authorList>
    </citation>
    <scope>NUCLEOTIDE SEQUENCE [LARGE SCALE GENOMIC DNA]</scope>
    <source>
        <strain evidence="5 6">P105</strain>
    </source>
</reference>
<evidence type="ECO:0000259" key="4">
    <source>
        <dbReference type="Pfam" id="PF13458"/>
    </source>
</evidence>
<accession>A0A7S7NM82</accession>
<dbReference type="CDD" id="cd19988">
    <property type="entry name" value="PBP1_ABC_HAAT-like"/>
    <property type="match status" value="1"/>
</dbReference>
<evidence type="ECO:0000256" key="3">
    <source>
        <dbReference type="SAM" id="SignalP"/>
    </source>
</evidence>
<dbReference type="AlphaFoldDB" id="A0A7S7NM82"/>
<dbReference type="PANTHER" id="PTHR30483:SF6">
    <property type="entry name" value="PERIPLASMIC BINDING PROTEIN OF ABC TRANSPORTER FOR NATURAL AMINO ACIDS"/>
    <property type="match status" value="1"/>
</dbReference>
<dbReference type="InterPro" id="IPR051010">
    <property type="entry name" value="BCAA_transport"/>
</dbReference>